<evidence type="ECO:0000313" key="1">
    <source>
        <dbReference type="EMBL" id="CAH9101241.1"/>
    </source>
</evidence>
<proteinExistence type="predicted"/>
<dbReference type="AlphaFoldDB" id="A0A9P0ZJJ8"/>
<protein>
    <submittedName>
        <fullName evidence="1">Uncharacterized protein</fullName>
    </submittedName>
</protein>
<sequence length="123" mass="14059">MKRKRFASKFKLSPFIDSNPKRLKAITKANDNINPVDEWTDLKNWVEDDESVPQASVILHVHEVLKVSRAFFQVLLSPDHWLSSTHRHAITQLLNKDIVAHSVTLISPYVVVPISFFSSNVVI</sequence>
<comment type="caution">
    <text evidence="1">The sequence shown here is derived from an EMBL/GenBank/DDBJ whole genome shotgun (WGS) entry which is preliminary data.</text>
</comment>
<accession>A0A9P0ZJJ8</accession>
<dbReference type="Proteomes" id="UP001152484">
    <property type="component" value="Unassembled WGS sequence"/>
</dbReference>
<organism evidence="1 2">
    <name type="scientific">Cuscuta europaea</name>
    <name type="common">European dodder</name>
    <dbReference type="NCBI Taxonomy" id="41803"/>
    <lineage>
        <taxon>Eukaryota</taxon>
        <taxon>Viridiplantae</taxon>
        <taxon>Streptophyta</taxon>
        <taxon>Embryophyta</taxon>
        <taxon>Tracheophyta</taxon>
        <taxon>Spermatophyta</taxon>
        <taxon>Magnoliopsida</taxon>
        <taxon>eudicotyledons</taxon>
        <taxon>Gunneridae</taxon>
        <taxon>Pentapetalae</taxon>
        <taxon>asterids</taxon>
        <taxon>lamiids</taxon>
        <taxon>Solanales</taxon>
        <taxon>Convolvulaceae</taxon>
        <taxon>Cuscuteae</taxon>
        <taxon>Cuscuta</taxon>
        <taxon>Cuscuta subgen. Cuscuta</taxon>
    </lineage>
</organism>
<keyword evidence="2" id="KW-1185">Reference proteome</keyword>
<reference evidence="1" key="1">
    <citation type="submission" date="2022-07" db="EMBL/GenBank/DDBJ databases">
        <authorList>
            <person name="Macas J."/>
            <person name="Novak P."/>
            <person name="Neumann P."/>
        </authorList>
    </citation>
    <scope>NUCLEOTIDE SEQUENCE</scope>
</reference>
<name>A0A9P0ZJJ8_CUSEU</name>
<gene>
    <name evidence="1" type="ORF">CEURO_LOCUS15287</name>
</gene>
<evidence type="ECO:0000313" key="2">
    <source>
        <dbReference type="Proteomes" id="UP001152484"/>
    </source>
</evidence>
<dbReference type="EMBL" id="CAMAPE010000038">
    <property type="protein sequence ID" value="CAH9101241.1"/>
    <property type="molecule type" value="Genomic_DNA"/>
</dbReference>
<dbReference type="OrthoDB" id="1316712at2759"/>